<evidence type="ECO:0000313" key="3">
    <source>
        <dbReference type="EMBL" id="STQ14456.1"/>
    </source>
</evidence>
<accession>A0A377M8Z4</accession>
<dbReference type="EMBL" id="UGJB01000004">
    <property type="protein sequence ID" value="STQ14456.1"/>
    <property type="molecule type" value="Genomic_DNA"/>
</dbReference>
<feature type="region of interest" description="Disordered" evidence="1">
    <location>
        <begin position="180"/>
        <end position="214"/>
    </location>
</feature>
<dbReference type="Proteomes" id="UP000255106">
    <property type="component" value="Unassembled WGS sequence"/>
</dbReference>
<dbReference type="Gene3D" id="3.30.450.40">
    <property type="match status" value="1"/>
</dbReference>
<organism evidence="3 4">
    <name type="scientific">Enterobacter cloacae</name>
    <dbReference type="NCBI Taxonomy" id="550"/>
    <lineage>
        <taxon>Bacteria</taxon>
        <taxon>Pseudomonadati</taxon>
        <taxon>Pseudomonadota</taxon>
        <taxon>Gammaproteobacteria</taxon>
        <taxon>Enterobacterales</taxon>
        <taxon>Enterobacteriaceae</taxon>
        <taxon>Enterobacter</taxon>
        <taxon>Enterobacter cloacae complex</taxon>
    </lineage>
</organism>
<evidence type="ECO:0000259" key="2">
    <source>
        <dbReference type="Pfam" id="PF01590"/>
    </source>
</evidence>
<feature type="domain" description="GAF" evidence="2">
    <location>
        <begin position="27"/>
        <end position="159"/>
    </location>
</feature>
<dbReference type="InterPro" id="IPR003018">
    <property type="entry name" value="GAF"/>
</dbReference>
<name>A0A377M8Z4_ENTCL</name>
<dbReference type="InterPro" id="IPR029016">
    <property type="entry name" value="GAF-like_dom_sf"/>
</dbReference>
<gene>
    <name evidence="3" type="ORF">NCTC10005_07313</name>
</gene>
<evidence type="ECO:0000313" key="4">
    <source>
        <dbReference type="Proteomes" id="UP000255106"/>
    </source>
</evidence>
<protein>
    <submittedName>
        <fullName evidence="3">PAS sensor protein</fullName>
    </submittedName>
</protein>
<sequence length="234" mass="25193">MAFAQNEVIRDLQSVIKASRALSEEINLERLIENLMTLLLERAGAQRGLLLRVSDNHIPEIEASAWTSTDGVRVRILKEVPMATDMPLSVLAAVIRTGQEIRTGKPEEFHPFSQDPYLVTSGAAVMCVPMFKQARLVGVLYLENRLMPEVFTAEHSRVVSLLGGAGGGLAGDGAPVCRAAGGKHPASSRGERAAIQPDLADAGRADQPHRQLALGAGAGSDVYLRRVRPYPRPA</sequence>
<dbReference type="Pfam" id="PF01590">
    <property type="entry name" value="GAF"/>
    <property type="match status" value="1"/>
</dbReference>
<dbReference type="SUPFAM" id="SSF55781">
    <property type="entry name" value="GAF domain-like"/>
    <property type="match status" value="1"/>
</dbReference>
<evidence type="ECO:0000256" key="1">
    <source>
        <dbReference type="SAM" id="MobiDB-lite"/>
    </source>
</evidence>
<dbReference type="AlphaFoldDB" id="A0A377M8Z4"/>
<reference evidence="3 4" key="1">
    <citation type="submission" date="2018-06" db="EMBL/GenBank/DDBJ databases">
        <authorList>
            <consortium name="Pathogen Informatics"/>
            <person name="Doyle S."/>
        </authorList>
    </citation>
    <scope>NUCLEOTIDE SEQUENCE [LARGE SCALE GENOMIC DNA]</scope>
    <source>
        <strain evidence="3 4">NCTC10005</strain>
    </source>
</reference>
<proteinExistence type="predicted"/>